<keyword evidence="2" id="KW-1185">Reference proteome</keyword>
<reference evidence="1" key="1">
    <citation type="submission" date="2022-08" db="EMBL/GenBank/DDBJ databases">
        <title>Genome Sequence of Lecanicillium fungicola.</title>
        <authorList>
            <person name="Buettner E."/>
        </authorList>
    </citation>
    <scope>NUCLEOTIDE SEQUENCE</scope>
    <source>
        <strain evidence="1">Babe33</strain>
    </source>
</reference>
<organism evidence="1 2">
    <name type="scientific">Zarea fungicola</name>
    <dbReference type="NCBI Taxonomy" id="93591"/>
    <lineage>
        <taxon>Eukaryota</taxon>
        <taxon>Fungi</taxon>
        <taxon>Dikarya</taxon>
        <taxon>Ascomycota</taxon>
        <taxon>Pezizomycotina</taxon>
        <taxon>Sordariomycetes</taxon>
        <taxon>Hypocreomycetidae</taxon>
        <taxon>Hypocreales</taxon>
        <taxon>Cordycipitaceae</taxon>
        <taxon>Zarea</taxon>
    </lineage>
</organism>
<name>A0ACC1MV19_9HYPO</name>
<proteinExistence type="predicted"/>
<evidence type="ECO:0000313" key="1">
    <source>
        <dbReference type="EMBL" id="KAJ2970588.1"/>
    </source>
</evidence>
<evidence type="ECO:0000313" key="2">
    <source>
        <dbReference type="Proteomes" id="UP001143910"/>
    </source>
</evidence>
<sequence length="317" mass="37252">MELASLPYTIFFEIFIYLSPHEAVAARRVSRSLRTALLRNPLSISLLQLHFPRAREARDLRRFFQTEFGDGEPTALLQQFEEINWAAVFATVARRYHYLGTATPRTTITVPVSHDSSWLRPQSPWNRCLDLIRETAFRRPDPVWTCDVAAGVVVYPVDGRQYMLRDVHSGRTWAVPFDTSHKYVQRVRLSHGILIFEWFEDTPCDYVYSDERGSKEMLLMHYATAYNVKRRNENSGPSGEEDYFWQYCRNKINEADDMRKSEWDLTFRATWKIHPRGLLFDTRYFSTHNASHYAVYIWQPNSTPDLSIPNHGMTKRL</sequence>
<protein>
    <submittedName>
        <fullName evidence="1">Uncharacterized protein</fullName>
    </submittedName>
</protein>
<accession>A0ACC1MV19</accession>
<dbReference type="EMBL" id="JANJQO010001508">
    <property type="protein sequence ID" value="KAJ2970588.1"/>
    <property type="molecule type" value="Genomic_DNA"/>
</dbReference>
<gene>
    <name evidence="1" type="ORF">NQ176_g8120</name>
</gene>
<dbReference type="Proteomes" id="UP001143910">
    <property type="component" value="Unassembled WGS sequence"/>
</dbReference>
<comment type="caution">
    <text evidence="1">The sequence shown here is derived from an EMBL/GenBank/DDBJ whole genome shotgun (WGS) entry which is preliminary data.</text>
</comment>